<comment type="caution">
    <text evidence="1">The sequence shown here is derived from an EMBL/GenBank/DDBJ whole genome shotgun (WGS) entry which is preliminary data.</text>
</comment>
<dbReference type="Proteomes" id="UP000003009">
    <property type="component" value="Unassembled WGS sequence"/>
</dbReference>
<proteinExistence type="predicted"/>
<sequence length="53" mass="6030">MRCAIGQRDATMPCRQSQIGRNKKGSLKAVKPVFRLPFGDWMADTAYCARVIW</sequence>
<accession>C4GIF3</accession>
<keyword evidence="2" id="KW-1185">Reference proteome</keyword>
<evidence type="ECO:0000313" key="2">
    <source>
        <dbReference type="Proteomes" id="UP000003009"/>
    </source>
</evidence>
<organism evidence="1 2">
    <name type="scientific">Kingella oralis ATCC 51147</name>
    <dbReference type="NCBI Taxonomy" id="629741"/>
    <lineage>
        <taxon>Bacteria</taxon>
        <taxon>Pseudomonadati</taxon>
        <taxon>Pseudomonadota</taxon>
        <taxon>Betaproteobacteria</taxon>
        <taxon>Neisseriales</taxon>
        <taxon>Neisseriaceae</taxon>
        <taxon>Kingella</taxon>
    </lineage>
</organism>
<gene>
    <name evidence="1" type="ORF">GCWU000324_01823</name>
</gene>
<evidence type="ECO:0000313" key="1">
    <source>
        <dbReference type="EMBL" id="EEP67575.1"/>
    </source>
</evidence>
<reference evidence="1" key="1">
    <citation type="submission" date="2009-04" db="EMBL/GenBank/DDBJ databases">
        <authorList>
            <person name="Weinstock G."/>
            <person name="Sodergren E."/>
            <person name="Clifton S."/>
            <person name="Fulton L."/>
            <person name="Fulton B."/>
            <person name="Courtney L."/>
            <person name="Fronick C."/>
            <person name="Harrison M."/>
            <person name="Strong C."/>
            <person name="Farmer C."/>
            <person name="Delahaunty K."/>
            <person name="Markovic C."/>
            <person name="Hall O."/>
            <person name="Minx P."/>
            <person name="Tomlinson C."/>
            <person name="Mitreva M."/>
            <person name="Nelson J."/>
            <person name="Hou S."/>
            <person name="Wollam A."/>
            <person name="Pepin K.H."/>
            <person name="Johnson M."/>
            <person name="Bhonagiri V."/>
            <person name="Nash W.E."/>
            <person name="Warren W."/>
            <person name="Chinwalla A."/>
            <person name="Mardis E.R."/>
            <person name="Wilson R.K."/>
        </authorList>
    </citation>
    <scope>NUCLEOTIDE SEQUENCE [LARGE SCALE GENOMIC DNA]</scope>
    <source>
        <strain evidence="1">ATCC 51147</strain>
    </source>
</reference>
<dbReference type="HOGENOM" id="CLU_3062456_0_0_4"/>
<dbReference type="AlphaFoldDB" id="C4GIF3"/>
<dbReference type="EMBL" id="ACJW02000003">
    <property type="protein sequence ID" value="EEP67575.1"/>
    <property type="molecule type" value="Genomic_DNA"/>
</dbReference>
<name>C4GIF3_9NEIS</name>
<protein>
    <submittedName>
        <fullName evidence="1">Uncharacterized protein</fullName>
    </submittedName>
</protein>